<keyword evidence="1" id="KW-0732">Signal</keyword>
<evidence type="ECO:0000313" key="3">
    <source>
        <dbReference type="EMBL" id="MBO3274034.1"/>
    </source>
</evidence>
<dbReference type="InterPro" id="IPR015927">
    <property type="entry name" value="Peptidase_S24_S26A/B/C"/>
</dbReference>
<protein>
    <submittedName>
        <fullName evidence="3">Peptidase S24</fullName>
    </submittedName>
</protein>
<keyword evidence="4" id="KW-1185">Reference proteome</keyword>
<sequence>MSASACLASASTAPAFPFSAAVPAGGGVSLDSLLDLGGSHTYIVRAHGDGMTGAGIHDDDLLVVDRSLLASAGEIVVAAVNGEPMVRRLGIIDGQFALLAANDRYPAIRIAEGDELSIWGVVRWNLHRHAAGD</sequence>
<dbReference type="PANTHER" id="PTHR33516:SF2">
    <property type="entry name" value="LEXA REPRESSOR-RELATED"/>
    <property type="match status" value="1"/>
</dbReference>
<dbReference type="InterPro" id="IPR039418">
    <property type="entry name" value="LexA-like"/>
</dbReference>
<feature type="chain" id="PRO_5045798986" evidence="1">
    <location>
        <begin position="21"/>
        <end position="133"/>
    </location>
</feature>
<proteinExistence type="predicted"/>
<dbReference type="InterPro" id="IPR050077">
    <property type="entry name" value="LexA_repressor"/>
</dbReference>
<dbReference type="CDD" id="cd06529">
    <property type="entry name" value="S24_LexA-like"/>
    <property type="match status" value="1"/>
</dbReference>
<dbReference type="PANTHER" id="PTHR33516">
    <property type="entry name" value="LEXA REPRESSOR"/>
    <property type="match status" value="1"/>
</dbReference>
<feature type="signal peptide" evidence="1">
    <location>
        <begin position="1"/>
        <end position="20"/>
    </location>
</feature>
<reference evidence="3 4" key="1">
    <citation type="submission" date="2020-12" db="EMBL/GenBank/DDBJ databases">
        <title>Pseudomonas schmalbachii sp. nov. isolated from millipede gut.</title>
        <authorList>
            <person name="Shelomi M."/>
        </authorList>
    </citation>
    <scope>NUCLEOTIDE SEQUENCE [LARGE SCALE GENOMIC DNA]</scope>
    <source>
        <strain evidence="3 4">Milli4</strain>
    </source>
</reference>
<dbReference type="Proteomes" id="UP000669060">
    <property type="component" value="Unassembled WGS sequence"/>
</dbReference>
<evidence type="ECO:0000313" key="4">
    <source>
        <dbReference type="Proteomes" id="UP000669060"/>
    </source>
</evidence>
<organism evidence="3 4">
    <name type="scientific">Pseudomonas schmalbachii</name>
    <dbReference type="NCBI Taxonomy" id="2816993"/>
    <lineage>
        <taxon>Bacteria</taxon>
        <taxon>Pseudomonadati</taxon>
        <taxon>Pseudomonadota</taxon>
        <taxon>Gammaproteobacteria</taxon>
        <taxon>Pseudomonadales</taxon>
        <taxon>Pseudomonadaceae</taxon>
        <taxon>Pseudomonas</taxon>
    </lineage>
</organism>
<accession>A0ABS3TN93</accession>
<dbReference type="Pfam" id="PF00717">
    <property type="entry name" value="Peptidase_S24"/>
    <property type="match status" value="1"/>
</dbReference>
<dbReference type="SUPFAM" id="SSF51306">
    <property type="entry name" value="LexA/Signal peptidase"/>
    <property type="match status" value="1"/>
</dbReference>
<dbReference type="InterPro" id="IPR036286">
    <property type="entry name" value="LexA/Signal_pep-like_sf"/>
</dbReference>
<gene>
    <name evidence="3" type="ORF">JFY56_02200</name>
</gene>
<feature type="domain" description="Peptidase S24/S26A/S26B/S26C" evidence="2">
    <location>
        <begin position="28"/>
        <end position="122"/>
    </location>
</feature>
<name>A0ABS3TN93_9PSED</name>
<dbReference type="Gene3D" id="2.10.109.10">
    <property type="entry name" value="Umud Fragment, subunit A"/>
    <property type="match status" value="1"/>
</dbReference>
<comment type="caution">
    <text evidence="3">The sequence shown here is derived from an EMBL/GenBank/DDBJ whole genome shotgun (WGS) entry which is preliminary data.</text>
</comment>
<dbReference type="RefSeq" id="WP_208311841.1">
    <property type="nucleotide sequence ID" value="NZ_JAELYA010000001.1"/>
</dbReference>
<evidence type="ECO:0000259" key="2">
    <source>
        <dbReference type="Pfam" id="PF00717"/>
    </source>
</evidence>
<dbReference type="EMBL" id="JAELYA010000001">
    <property type="protein sequence ID" value="MBO3274034.1"/>
    <property type="molecule type" value="Genomic_DNA"/>
</dbReference>
<evidence type="ECO:0000256" key="1">
    <source>
        <dbReference type="SAM" id="SignalP"/>
    </source>
</evidence>